<dbReference type="Pfam" id="PF00400">
    <property type="entry name" value="WD40"/>
    <property type="match status" value="2"/>
</dbReference>
<dbReference type="SMART" id="SM00320">
    <property type="entry name" value="WD40"/>
    <property type="match status" value="4"/>
</dbReference>
<feature type="compositionally biased region" description="Low complexity" evidence="7">
    <location>
        <begin position="876"/>
        <end position="886"/>
    </location>
</feature>
<evidence type="ECO:0000256" key="3">
    <source>
        <dbReference type="ARBA" id="ARBA00022737"/>
    </source>
</evidence>
<keyword evidence="1 6" id="KW-0853">WD repeat</keyword>
<dbReference type="Proteomes" id="UP000807306">
    <property type="component" value="Unassembled WGS sequence"/>
</dbReference>
<feature type="compositionally biased region" description="Low complexity" evidence="7">
    <location>
        <begin position="1175"/>
        <end position="1185"/>
    </location>
</feature>
<dbReference type="PROSITE" id="PS00678">
    <property type="entry name" value="WD_REPEATS_1"/>
    <property type="match status" value="2"/>
</dbReference>
<feature type="compositionally biased region" description="Low complexity" evidence="7">
    <location>
        <begin position="853"/>
        <end position="869"/>
    </location>
</feature>
<feature type="compositionally biased region" description="Low complexity" evidence="7">
    <location>
        <begin position="717"/>
        <end position="730"/>
    </location>
</feature>
<evidence type="ECO:0000313" key="8">
    <source>
        <dbReference type="EMBL" id="KAF9532667.1"/>
    </source>
</evidence>
<evidence type="ECO:0000256" key="6">
    <source>
        <dbReference type="PROSITE-ProRule" id="PRU00221"/>
    </source>
</evidence>
<evidence type="ECO:0000256" key="1">
    <source>
        <dbReference type="ARBA" id="ARBA00022574"/>
    </source>
</evidence>
<sequence>MNSTGPQLTIQTVLNPFEIYTDSRTHGYQGPSRNVRLSRVTAAGGGGAIAKSEDGTRCAVAGKDSLRILRISPPSPTNKAEHKNVVGEGGHRIDASRNFWEASGLKIDSASTDVAWGCGLFNNKILTSARNGEVILWDINKSGSSKFERRSKDHGRSINTISVSHIVHYYCITGSADGDVRVWDLRDMSKSIMRVHHPTQVRSLVFSPSAWQPLQAVVGLDNGSIYRWDLKMGQRGQLDRLHVAHTAAVMALDWCPTGGVSTSPSSETASVAAQDASSGGLGWLVSGGLDRTVKVWDLTAPISSAHIPQKPTYVLHPSYPVRRLAWRPGYECELAIASTADYATPAESLLQHTSTGTSSGYMTRVGSTMDLSALMRVPSNLEMLKEKLAIHTLSEGKNSPLSCDAIEIWDVRRGWIGKWSVVGSGVEGGISDMAFSGSHAMWTQHTNGAFSQFDLREVTKPLDSIPRVSAAWDATGSLAFVVDKQDRWEVPYDDINPNIRSKPDIRYPRSKTLGDPQAQITTQITANYAHDFLDNDVDTFTTLARGYIFEGRERKDICAYNAGIALAAGNESAAQVWLLLGASLAEYVPDFPPTPPPSPPPYMANKAPSPKPPSFNRTNYAFPPPLSTKPSSDSHSLHRISPGRASTTGSLSRVSSGAAARRLTPTSSASSSPRHLPHSLPPITPRRGSFFGQHDSIEPSALGRAAVLRRPSLSVTPGSHGSFSHSSSPSDKNTPSHRHVGEGVLDDESSSEEEDETEAAVHSSDEESSLRTSSVDEGSGLSHRPTRPSPSPLSNIASGGSWYDAPPLHSKPLPDEEEDDDSASSPSPQSTSDNETDSEGSGPPRRPIKFRSRSNSYSSKGSKKGGASRIVKSRSRSSTLASLAAAPRRRPLTHQESYSSIKTVTAGDTSFRDPDEAIRADMEEHTSPHVQEDYSAHHRYRSTPMSEYIPSSSIRSIVHPPEYEETDTTEEEYDPPERKLEIIRAEDKRFKESTLAALKEVLEQYVEEGEVQMSAMLVLVASDELGVSRFRKTRLLDSYIDILSRLRLHTCAAYVRKFCDLTAVKKKALLGTIIYTSCGSCRKALIVPSGPSNTTEIFQGRWAYCSNCQSPAVRCSVCRLPVRAMLFQCSICHHGGHQECYRQFYMNIPMLDIPASFLPSANDLRGRQSARPPQSASTFFDDDATSTTSMQSSLLETSTQSPPQQNRVVKLKGHPCAAGCGHFCWAAGGFVDEL</sequence>
<feature type="compositionally biased region" description="Polar residues" evidence="7">
    <location>
        <begin position="644"/>
        <end position="655"/>
    </location>
</feature>
<evidence type="ECO:0000256" key="4">
    <source>
        <dbReference type="ARBA" id="ARBA00022771"/>
    </source>
</evidence>
<dbReference type="InterPro" id="IPR037590">
    <property type="entry name" value="WDR24"/>
</dbReference>
<dbReference type="SUPFAM" id="SSF101908">
    <property type="entry name" value="Putative isomerase YbhE"/>
    <property type="match status" value="1"/>
</dbReference>
<dbReference type="GO" id="GO:0061700">
    <property type="term" value="C:GATOR2 complex"/>
    <property type="evidence" value="ECO:0007669"/>
    <property type="project" value="TreeGrafter"/>
</dbReference>
<evidence type="ECO:0000256" key="7">
    <source>
        <dbReference type="SAM" id="MobiDB-lite"/>
    </source>
</evidence>
<dbReference type="InterPro" id="IPR015943">
    <property type="entry name" value="WD40/YVTN_repeat-like_dom_sf"/>
</dbReference>
<dbReference type="PRINTS" id="PR00320">
    <property type="entry name" value="GPROTEINBRPT"/>
</dbReference>
<feature type="region of interest" description="Disordered" evidence="7">
    <location>
        <begin position="712"/>
        <end position="912"/>
    </location>
</feature>
<dbReference type="GO" id="GO:1904263">
    <property type="term" value="P:positive regulation of TORC1 signaling"/>
    <property type="evidence" value="ECO:0007669"/>
    <property type="project" value="TreeGrafter"/>
</dbReference>
<feature type="compositionally biased region" description="Acidic residues" evidence="7">
    <location>
        <begin position="744"/>
        <end position="758"/>
    </location>
</feature>
<dbReference type="EMBL" id="MU157831">
    <property type="protein sequence ID" value="KAF9532667.1"/>
    <property type="molecule type" value="Genomic_DNA"/>
</dbReference>
<dbReference type="GO" id="GO:0008270">
    <property type="term" value="F:zinc ion binding"/>
    <property type="evidence" value="ECO:0007669"/>
    <property type="project" value="UniProtKB-KW"/>
</dbReference>
<gene>
    <name evidence="8" type="ORF">CPB83DRAFT_867467</name>
</gene>
<name>A0A9P6JT39_9AGAR</name>
<keyword evidence="3" id="KW-0677">Repeat</keyword>
<dbReference type="PANTHER" id="PTHR46200">
    <property type="entry name" value="GATOR COMPLEX PROTEIN WDR24"/>
    <property type="match status" value="1"/>
</dbReference>
<feature type="compositionally biased region" description="Low complexity" evidence="7">
    <location>
        <begin position="658"/>
        <end position="674"/>
    </location>
</feature>
<feature type="region of interest" description="Disordered" evidence="7">
    <location>
        <begin position="1164"/>
        <end position="1185"/>
    </location>
</feature>
<keyword evidence="2" id="KW-0479">Metal-binding</keyword>
<feature type="compositionally biased region" description="Polar residues" evidence="7">
    <location>
        <begin position="894"/>
        <end position="908"/>
    </location>
</feature>
<evidence type="ECO:0000256" key="2">
    <source>
        <dbReference type="ARBA" id="ARBA00022723"/>
    </source>
</evidence>
<dbReference type="GO" id="GO:0005774">
    <property type="term" value="C:vacuolar membrane"/>
    <property type="evidence" value="ECO:0007669"/>
    <property type="project" value="TreeGrafter"/>
</dbReference>
<dbReference type="InterPro" id="IPR036322">
    <property type="entry name" value="WD40_repeat_dom_sf"/>
</dbReference>
<feature type="region of interest" description="Disordered" evidence="7">
    <location>
        <begin position="596"/>
        <end position="696"/>
    </location>
</feature>
<keyword evidence="5" id="KW-0862">Zinc</keyword>
<organism evidence="8 9">
    <name type="scientific">Crepidotus variabilis</name>
    <dbReference type="NCBI Taxonomy" id="179855"/>
    <lineage>
        <taxon>Eukaryota</taxon>
        <taxon>Fungi</taxon>
        <taxon>Dikarya</taxon>
        <taxon>Basidiomycota</taxon>
        <taxon>Agaricomycotina</taxon>
        <taxon>Agaricomycetes</taxon>
        <taxon>Agaricomycetidae</taxon>
        <taxon>Agaricales</taxon>
        <taxon>Agaricineae</taxon>
        <taxon>Crepidotaceae</taxon>
        <taxon>Crepidotus</taxon>
    </lineage>
</organism>
<dbReference type="GO" id="GO:0005829">
    <property type="term" value="C:cytosol"/>
    <property type="evidence" value="ECO:0007669"/>
    <property type="project" value="TreeGrafter"/>
</dbReference>
<reference evidence="8" key="1">
    <citation type="submission" date="2020-11" db="EMBL/GenBank/DDBJ databases">
        <authorList>
            <consortium name="DOE Joint Genome Institute"/>
            <person name="Ahrendt S."/>
            <person name="Riley R."/>
            <person name="Andreopoulos W."/>
            <person name="Labutti K."/>
            <person name="Pangilinan J."/>
            <person name="Ruiz-Duenas F.J."/>
            <person name="Barrasa J.M."/>
            <person name="Sanchez-Garcia M."/>
            <person name="Camarero S."/>
            <person name="Miyauchi S."/>
            <person name="Serrano A."/>
            <person name="Linde D."/>
            <person name="Babiker R."/>
            <person name="Drula E."/>
            <person name="Ayuso-Fernandez I."/>
            <person name="Pacheco R."/>
            <person name="Padilla G."/>
            <person name="Ferreira P."/>
            <person name="Barriuso J."/>
            <person name="Kellner H."/>
            <person name="Castanera R."/>
            <person name="Alfaro M."/>
            <person name="Ramirez L."/>
            <person name="Pisabarro A.G."/>
            <person name="Kuo A."/>
            <person name="Tritt A."/>
            <person name="Lipzen A."/>
            <person name="He G."/>
            <person name="Yan M."/>
            <person name="Ng V."/>
            <person name="Cullen D."/>
            <person name="Martin F."/>
            <person name="Rosso M.-N."/>
            <person name="Henrissat B."/>
            <person name="Hibbett D."/>
            <person name="Martinez A.T."/>
            <person name="Grigoriev I.V."/>
        </authorList>
    </citation>
    <scope>NUCLEOTIDE SEQUENCE</scope>
    <source>
        <strain evidence="8">CBS 506.95</strain>
    </source>
</reference>
<accession>A0A9P6JT39</accession>
<dbReference type="PROSITE" id="PS50082">
    <property type="entry name" value="WD_REPEATS_2"/>
    <property type="match status" value="2"/>
</dbReference>
<dbReference type="OrthoDB" id="60955at2759"/>
<dbReference type="InterPro" id="IPR020472">
    <property type="entry name" value="WD40_PAC1"/>
</dbReference>
<dbReference type="InterPro" id="IPR019775">
    <property type="entry name" value="WD40_repeat_CS"/>
</dbReference>
<proteinExistence type="predicted"/>
<protein>
    <submittedName>
        <fullName evidence="8">Uncharacterized protein</fullName>
    </submittedName>
</protein>
<dbReference type="PANTHER" id="PTHR46200:SF1">
    <property type="entry name" value="GATOR COMPLEX PROTEIN WDR24"/>
    <property type="match status" value="1"/>
</dbReference>
<dbReference type="Gene3D" id="2.130.10.10">
    <property type="entry name" value="YVTN repeat-like/Quinoprotein amine dehydrogenase"/>
    <property type="match status" value="1"/>
</dbReference>
<keyword evidence="9" id="KW-1185">Reference proteome</keyword>
<keyword evidence="4" id="KW-0863">Zinc-finger</keyword>
<feature type="repeat" description="WD" evidence="6">
    <location>
        <begin position="151"/>
        <end position="193"/>
    </location>
</feature>
<evidence type="ECO:0000256" key="5">
    <source>
        <dbReference type="ARBA" id="ARBA00022833"/>
    </source>
</evidence>
<dbReference type="GO" id="GO:0016239">
    <property type="term" value="P:positive regulation of macroautophagy"/>
    <property type="evidence" value="ECO:0007669"/>
    <property type="project" value="TreeGrafter"/>
</dbReference>
<dbReference type="AlphaFoldDB" id="A0A9P6JT39"/>
<feature type="repeat" description="WD" evidence="6">
    <location>
        <begin position="284"/>
        <end position="298"/>
    </location>
</feature>
<dbReference type="SUPFAM" id="SSF50978">
    <property type="entry name" value="WD40 repeat-like"/>
    <property type="match status" value="1"/>
</dbReference>
<evidence type="ECO:0000313" key="9">
    <source>
        <dbReference type="Proteomes" id="UP000807306"/>
    </source>
</evidence>
<feature type="compositionally biased region" description="Low complexity" evidence="7">
    <location>
        <begin position="823"/>
        <end position="833"/>
    </location>
</feature>
<dbReference type="InterPro" id="IPR001680">
    <property type="entry name" value="WD40_rpt"/>
</dbReference>
<comment type="caution">
    <text evidence="8">The sequence shown here is derived from an EMBL/GenBank/DDBJ whole genome shotgun (WGS) entry which is preliminary data.</text>
</comment>